<dbReference type="AlphaFoldDB" id="A0A6C0DCT1"/>
<reference evidence="1" key="1">
    <citation type="journal article" date="2020" name="Nature">
        <title>Giant virus diversity and host interactions through global metagenomics.</title>
        <authorList>
            <person name="Schulz F."/>
            <person name="Roux S."/>
            <person name="Paez-Espino D."/>
            <person name="Jungbluth S."/>
            <person name="Walsh D.A."/>
            <person name="Denef V.J."/>
            <person name="McMahon K.D."/>
            <person name="Konstantinidis K.T."/>
            <person name="Eloe-Fadrosh E.A."/>
            <person name="Kyrpides N.C."/>
            <person name="Woyke T."/>
        </authorList>
    </citation>
    <scope>NUCLEOTIDE SEQUENCE</scope>
    <source>
        <strain evidence="1">GVMAG-M-3300023174-137</strain>
    </source>
</reference>
<protein>
    <submittedName>
        <fullName evidence="1">Uncharacterized protein</fullName>
    </submittedName>
</protein>
<proteinExistence type="predicted"/>
<organism evidence="1">
    <name type="scientific">viral metagenome</name>
    <dbReference type="NCBI Taxonomy" id="1070528"/>
    <lineage>
        <taxon>unclassified sequences</taxon>
        <taxon>metagenomes</taxon>
        <taxon>organismal metagenomes</taxon>
    </lineage>
</organism>
<accession>A0A6C0DCT1</accession>
<name>A0A6C0DCT1_9ZZZZ</name>
<sequence>MYNIYMSAPSHRNRTLRRSSMTDLSGVDYSQNLSLEAMLHNEAGQAFKKPWHRLERGLRLNRLRIFSENFAKARGLKPTEQSSLLQLLTKCLDKKVLNSKLSVIYDIEKEEITEIKPLVMHQNSAGEILFQILERRSAVTFRKARPGSADGSKTEEL</sequence>
<dbReference type="EMBL" id="MN739580">
    <property type="protein sequence ID" value="QHT14191.1"/>
    <property type="molecule type" value="Genomic_DNA"/>
</dbReference>
<evidence type="ECO:0000313" key="1">
    <source>
        <dbReference type="EMBL" id="QHT14191.1"/>
    </source>
</evidence>